<evidence type="ECO:0000313" key="2">
    <source>
        <dbReference type="Proteomes" id="UP000515154"/>
    </source>
</evidence>
<protein>
    <submittedName>
        <fullName evidence="3">General transcription factor II-I repeat domain-containing protein 2A-like</fullName>
    </submittedName>
</protein>
<dbReference type="Proteomes" id="UP000515154">
    <property type="component" value="Linkage group LG4"/>
</dbReference>
<name>A0A6P7S9U4_9MOLL</name>
<dbReference type="Pfam" id="PF18658">
    <property type="entry name" value="zf-C2H2_12"/>
    <property type="match status" value="1"/>
</dbReference>
<accession>A0A6P7S9U4</accession>
<dbReference type="InterPro" id="IPR040647">
    <property type="entry name" value="SPIN-DOC_Znf-C2H2"/>
</dbReference>
<dbReference type="RefSeq" id="XP_029634955.1">
    <property type="nucleotide sequence ID" value="XM_029779095.1"/>
</dbReference>
<proteinExistence type="predicted"/>
<reference evidence="3" key="1">
    <citation type="submission" date="2025-08" db="UniProtKB">
        <authorList>
            <consortium name="RefSeq"/>
        </authorList>
    </citation>
    <scope>IDENTIFICATION</scope>
</reference>
<dbReference type="AlphaFoldDB" id="A0A6P7S9U4"/>
<sequence length="404" mass="47581">MASARKIRKVDKENHRFNEAWTNLYFFVESNAKCLCLICGETVAVPKVENVKRHYTLKHTLKHNRYEGDQRKEKVLLLQRNLVSQQNIFRKIDDGLKKYAKVSFVIAEKIAHNMKPFSEGDFIKECITSAIEILCPEKEKAIKCVSLLRNTITRRIEELAENTKMQLNELCKNFETYSIAINESTDMTDTLQLAIFINAKFSGILYFTEIRWLSHGRTLKCFYDIQEYVAAFLEAKGNLCINFDDDKWMNDFSFLVDITHKLNELNVQLQGKEKLIHNLFGEVTAFQKKMDLWITQIADSNYAHFPCLQEQPHISAINWEFFVSELKQMQEEFARRFKDFCACEDQLKTFSMSFDVDPVELQMELNELQSYFDVKSQILNRNLMDFYKYGLPHTQYPYLTCYSK</sequence>
<dbReference type="PANTHER" id="PTHR45913:SF5">
    <property type="entry name" value="GENERAL TRANSCRIPTION FACTOR II-I REPEAT DOMAIN-CONTAINING PROTEIN 2A-LIKE PROTEIN"/>
    <property type="match status" value="1"/>
</dbReference>
<dbReference type="KEGG" id="osn:115210492"/>
<gene>
    <name evidence="3" type="primary">LOC115210492</name>
</gene>
<evidence type="ECO:0000313" key="3">
    <source>
        <dbReference type="RefSeq" id="XP_029634955.1"/>
    </source>
</evidence>
<feature type="domain" description="SPIN-DOC-like zinc-finger" evidence="1">
    <location>
        <begin position="19"/>
        <end position="60"/>
    </location>
</feature>
<organism evidence="2 3">
    <name type="scientific">Octopus sinensis</name>
    <name type="common">East Asian common octopus</name>
    <dbReference type="NCBI Taxonomy" id="2607531"/>
    <lineage>
        <taxon>Eukaryota</taxon>
        <taxon>Metazoa</taxon>
        <taxon>Spiralia</taxon>
        <taxon>Lophotrochozoa</taxon>
        <taxon>Mollusca</taxon>
        <taxon>Cephalopoda</taxon>
        <taxon>Coleoidea</taxon>
        <taxon>Octopodiformes</taxon>
        <taxon>Octopoda</taxon>
        <taxon>Incirrata</taxon>
        <taxon>Octopodidae</taxon>
        <taxon>Octopus</taxon>
    </lineage>
</organism>
<dbReference type="PANTHER" id="PTHR45913">
    <property type="entry name" value="EPM2A-INTERACTING PROTEIN 1"/>
    <property type="match status" value="1"/>
</dbReference>
<keyword evidence="2" id="KW-1185">Reference proteome</keyword>
<evidence type="ECO:0000259" key="1">
    <source>
        <dbReference type="Pfam" id="PF18658"/>
    </source>
</evidence>